<feature type="region of interest" description="Disordered" evidence="1">
    <location>
        <begin position="16"/>
        <end position="48"/>
    </location>
</feature>
<keyword evidence="4" id="KW-1185">Reference proteome</keyword>
<comment type="caution">
    <text evidence="3">The sequence shown here is derived from an EMBL/GenBank/DDBJ whole genome shotgun (WGS) entry which is preliminary data.</text>
</comment>
<name>A0ABR4ZML2_9NOCA</name>
<reference evidence="3 4" key="1">
    <citation type="journal article" date="2014" name="Int. J. Syst. Evol. Microbiol.">
        <title>Nocardia vulneris sp. nov., isolated from wounds of human patients in North America.</title>
        <authorList>
            <person name="Lasker B.A."/>
            <person name="Bell M."/>
            <person name="Klenk H.P."/>
            <person name="Sproer C."/>
            <person name="Schumann C."/>
            <person name="Schumann P."/>
            <person name="Brown J.M."/>
        </authorList>
    </citation>
    <scope>NUCLEOTIDE SEQUENCE [LARGE SCALE GENOMIC DNA]</scope>
    <source>
        <strain evidence="3 4">W9851</strain>
    </source>
</reference>
<keyword evidence="2" id="KW-0732">Signal</keyword>
<feature type="chain" id="PRO_5046817718" evidence="2">
    <location>
        <begin position="19"/>
        <end position="69"/>
    </location>
</feature>
<gene>
    <name evidence="3" type="ORF">FG87_03960</name>
</gene>
<sequence length="69" mass="6366">MAGAIALAALAGTGSATAAPGLPLEPATSAVPEAQPIDGAGSGSASGSAKYLSSLSARISCDIGPPNCP</sequence>
<proteinExistence type="predicted"/>
<dbReference type="RefSeq" id="WP_043664717.1">
    <property type="nucleotide sequence ID" value="NZ_BDCI01000023.1"/>
</dbReference>
<evidence type="ECO:0000256" key="2">
    <source>
        <dbReference type="SAM" id="SignalP"/>
    </source>
</evidence>
<dbReference type="EMBL" id="JNFP01000003">
    <property type="protein sequence ID" value="KIA66317.1"/>
    <property type="molecule type" value="Genomic_DNA"/>
</dbReference>
<evidence type="ECO:0000256" key="1">
    <source>
        <dbReference type="SAM" id="MobiDB-lite"/>
    </source>
</evidence>
<evidence type="ECO:0000313" key="3">
    <source>
        <dbReference type="EMBL" id="KIA66317.1"/>
    </source>
</evidence>
<organism evidence="3 4">
    <name type="scientific">Nocardia vulneris</name>
    <dbReference type="NCBI Taxonomy" id="1141657"/>
    <lineage>
        <taxon>Bacteria</taxon>
        <taxon>Bacillati</taxon>
        <taxon>Actinomycetota</taxon>
        <taxon>Actinomycetes</taxon>
        <taxon>Mycobacteriales</taxon>
        <taxon>Nocardiaceae</taxon>
        <taxon>Nocardia</taxon>
    </lineage>
</organism>
<protein>
    <submittedName>
        <fullName evidence="3">Uncharacterized protein</fullName>
    </submittedName>
</protein>
<accession>A0ABR4ZML2</accession>
<evidence type="ECO:0000313" key="4">
    <source>
        <dbReference type="Proteomes" id="UP000031364"/>
    </source>
</evidence>
<dbReference type="Proteomes" id="UP000031364">
    <property type="component" value="Unassembled WGS sequence"/>
</dbReference>
<feature type="signal peptide" evidence="2">
    <location>
        <begin position="1"/>
        <end position="18"/>
    </location>
</feature>